<protein>
    <submittedName>
        <fullName evidence="1">Uncharacterized protein</fullName>
    </submittedName>
</protein>
<reference evidence="1" key="2">
    <citation type="journal article" date="2015" name="Data Brief">
        <title>Shoot transcriptome of the giant reed, Arundo donax.</title>
        <authorList>
            <person name="Barrero R.A."/>
            <person name="Guerrero F.D."/>
            <person name="Moolhuijzen P."/>
            <person name="Goolsby J.A."/>
            <person name="Tidwell J."/>
            <person name="Bellgard S.E."/>
            <person name="Bellgard M.I."/>
        </authorList>
    </citation>
    <scope>NUCLEOTIDE SEQUENCE</scope>
    <source>
        <tissue evidence="1">Shoot tissue taken approximately 20 cm above the soil surface</tissue>
    </source>
</reference>
<organism evidence="1">
    <name type="scientific">Arundo donax</name>
    <name type="common">Giant reed</name>
    <name type="synonym">Donax arundinaceus</name>
    <dbReference type="NCBI Taxonomy" id="35708"/>
    <lineage>
        <taxon>Eukaryota</taxon>
        <taxon>Viridiplantae</taxon>
        <taxon>Streptophyta</taxon>
        <taxon>Embryophyta</taxon>
        <taxon>Tracheophyta</taxon>
        <taxon>Spermatophyta</taxon>
        <taxon>Magnoliopsida</taxon>
        <taxon>Liliopsida</taxon>
        <taxon>Poales</taxon>
        <taxon>Poaceae</taxon>
        <taxon>PACMAD clade</taxon>
        <taxon>Arundinoideae</taxon>
        <taxon>Arundineae</taxon>
        <taxon>Arundo</taxon>
    </lineage>
</organism>
<reference evidence="1" key="1">
    <citation type="submission" date="2014-09" db="EMBL/GenBank/DDBJ databases">
        <authorList>
            <person name="Magalhaes I.L.F."/>
            <person name="Oliveira U."/>
            <person name="Santos F.R."/>
            <person name="Vidigal T.H.D.A."/>
            <person name="Brescovit A.D."/>
            <person name="Santos A.J."/>
        </authorList>
    </citation>
    <scope>NUCLEOTIDE SEQUENCE</scope>
    <source>
        <tissue evidence="1">Shoot tissue taken approximately 20 cm above the soil surface</tissue>
    </source>
</reference>
<accession>A0A0A9CNE6</accession>
<sequence length="44" mass="5368">MVTKSFLELSSFGRLIFEPVFWRTRIAERLDSLLKFRPFKQTYL</sequence>
<evidence type="ECO:0000313" key="1">
    <source>
        <dbReference type="EMBL" id="JAD75968.1"/>
    </source>
</evidence>
<dbReference type="EMBL" id="GBRH01221927">
    <property type="protein sequence ID" value="JAD75968.1"/>
    <property type="molecule type" value="Transcribed_RNA"/>
</dbReference>
<name>A0A0A9CNE6_ARUDO</name>
<dbReference type="AlphaFoldDB" id="A0A0A9CNE6"/>
<proteinExistence type="predicted"/>